<dbReference type="Gene3D" id="3.60.15.10">
    <property type="entry name" value="Ribonuclease Z/Hydroxyacylglutathione hydrolase-like"/>
    <property type="match status" value="1"/>
</dbReference>
<name>A0A8J4HBF7_9PROT</name>
<dbReference type="EMBL" id="DTQM01000217">
    <property type="protein sequence ID" value="HGC43809.1"/>
    <property type="molecule type" value="Genomic_DNA"/>
</dbReference>
<feature type="domain" description="Metallo-beta-lactamase" evidence="1">
    <location>
        <begin position="39"/>
        <end position="232"/>
    </location>
</feature>
<sequence length="261" mass="28351">MRVVVLGCGGSAGVPLIGGADGHGDWGACDPAEPRNRRSRASIALSAGGQTLLVDTGPDLRTQLLACGIGRVDAILYTHAHADHITGLDDVRILNRIAGRPLAAFGMVKTLDELRRRFDYAFQPWDRPGMFYRPVLEPVPLTPGETRRMAGLEARVFLQDHGFVETLGLRVGGFAYSTDVVSLDEAALATLAGVDTWVVGCFQRAPHKTHAHLALVLEWVRALHVRRTVLTHMGTDLDWGWLQSHLPPGVEPAHDGLILEI</sequence>
<reference evidence="2" key="1">
    <citation type="journal article" date="2020" name="mSystems">
        <title>Genome- and Community-Level Interaction Insights into Carbon Utilization and Element Cycling Functions of Hydrothermarchaeota in Hydrothermal Sediment.</title>
        <authorList>
            <person name="Zhou Z."/>
            <person name="Liu Y."/>
            <person name="Xu W."/>
            <person name="Pan J."/>
            <person name="Luo Z.H."/>
            <person name="Li M."/>
        </authorList>
    </citation>
    <scope>NUCLEOTIDE SEQUENCE</scope>
    <source>
        <strain evidence="2">SpSt-997</strain>
    </source>
</reference>
<dbReference type="CDD" id="cd16279">
    <property type="entry name" value="metallo-hydrolase-like_MBL-fold"/>
    <property type="match status" value="1"/>
</dbReference>
<dbReference type="InterPro" id="IPR036866">
    <property type="entry name" value="RibonucZ/Hydroxyglut_hydro"/>
</dbReference>
<dbReference type="AlphaFoldDB" id="A0A8J4HBF7"/>
<evidence type="ECO:0000313" key="2">
    <source>
        <dbReference type="EMBL" id="HGC43809.1"/>
    </source>
</evidence>
<dbReference type="Pfam" id="PF12706">
    <property type="entry name" value="Lactamase_B_2"/>
    <property type="match status" value="1"/>
</dbReference>
<dbReference type="PANTHER" id="PTHR42663">
    <property type="entry name" value="HYDROLASE C777.06C-RELATED-RELATED"/>
    <property type="match status" value="1"/>
</dbReference>
<protein>
    <submittedName>
        <fullName evidence="2">MBL fold metallo-hydrolase</fullName>
    </submittedName>
</protein>
<gene>
    <name evidence="2" type="ORF">ENY07_11405</name>
</gene>
<comment type="caution">
    <text evidence="2">The sequence shown here is derived from an EMBL/GenBank/DDBJ whole genome shotgun (WGS) entry which is preliminary data.</text>
</comment>
<proteinExistence type="predicted"/>
<accession>A0A8J4HBF7</accession>
<dbReference type="SUPFAM" id="SSF56281">
    <property type="entry name" value="Metallo-hydrolase/oxidoreductase"/>
    <property type="match status" value="1"/>
</dbReference>
<dbReference type="InterPro" id="IPR001279">
    <property type="entry name" value="Metallo-B-lactamas"/>
</dbReference>
<evidence type="ECO:0000259" key="1">
    <source>
        <dbReference type="SMART" id="SM00849"/>
    </source>
</evidence>
<dbReference type="SMART" id="SM00849">
    <property type="entry name" value="Lactamase_B"/>
    <property type="match status" value="1"/>
</dbReference>
<dbReference type="PANTHER" id="PTHR42663:SF6">
    <property type="entry name" value="HYDROLASE C777.06C-RELATED"/>
    <property type="match status" value="1"/>
</dbReference>
<organism evidence="2">
    <name type="scientific">Acidicaldus sp</name>
    <dbReference type="NCBI Taxonomy" id="1872105"/>
    <lineage>
        <taxon>Bacteria</taxon>
        <taxon>Pseudomonadati</taxon>
        <taxon>Pseudomonadota</taxon>
        <taxon>Alphaproteobacteria</taxon>
        <taxon>Acetobacterales</taxon>
        <taxon>Acetobacteraceae</taxon>
        <taxon>Acidicaldus</taxon>
    </lineage>
</organism>